<keyword evidence="2" id="KW-0472">Membrane</keyword>
<dbReference type="OrthoDB" id="9812349at2"/>
<gene>
    <name evidence="3" type="ORF">EI293_04105</name>
</gene>
<evidence type="ECO:0000256" key="1">
    <source>
        <dbReference type="SAM" id="MobiDB-lite"/>
    </source>
</evidence>
<keyword evidence="2" id="KW-0812">Transmembrane</keyword>
<comment type="caution">
    <text evidence="3">The sequence shown here is derived from an EMBL/GenBank/DDBJ whole genome shotgun (WGS) entry which is preliminary data.</text>
</comment>
<feature type="transmembrane region" description="Helical" evidence="2">
    <location>
        <begin position="129"/>
        <end position="149"/>
    </location>
</feature>
<dbReference type="GO" id="GO:0005886">
    <property type="term" value="C:plasma membrane"/>
    <property type="evidence" value="ECO:0007669"/>
    <property type="project" value="TreeGrafter"/>
</dbReference>
<evidence type="ECO:0000256" key="2">
    <source>
        <dbReference type="SAM" id="Phobius"/>
    </source>
</evidence>
<feature type="region of interest" description="Disordered" evidence="1">
    <location>
        <begin position="160"/>
        <end position="183"/>
    </location>
</feature>
<feature type="transmembrane region" description="Helical" evidence="2">
    <location>
        <begin position="100"/>
        <end position="117"/>
    </location>
</feature>
<keyword evidence="2" id="KW-1133">Transmembrane helix</keyword>
<evidence type="ECO:0000313" key="3">
    <source>
        <dbReference type="EMBL" id="RSK46361.1"/>
    </source>
</evidence>
<reference evidence="3 4" key="1">
    <citation type="submission" date="2018-12" db="EMBL/GenBank/DDBJ databases">
        <authorList>
            <person name="Feng G."/>
            <person name="Zhu H."/>
        </authorList>
    </citation>
    <scope>NUCLEOTIDE SEQUENCE [LARGE SCALE GENOMIC DNA]</scope>
    <source>
        <strain evidence="3 4">LMG 26000</strain>
    </source>
</reference>
<dbReference type="RefSeq" id="WP_125435866.1">
    <property type="nucleotide sequence ID" value="NZ_RWIU01000001.1"/>
</dbReference>
<evidence type="ECO:0000313" key="4">
    <source>
        <dbReference type="Proteomes" id="UP000270291"/>
    </source>
</evidence>
<dbReference type="AlphaFoldDB" id="A0A3R9PUK5"/>
<keyword evidence="4" id="KW-1185">Reference proteome</keyword>
<dbReference type="Pfam" id="PF05656">
    <property type="entry name" value="DUF805"/>
    <property type="match status" value="1"/>
</dbReference>
<name>A0A3R9PUK5_9BACT</name>
<organism evidence="3 4">
    <name type="scientific">Hymenobacter perfusus</name>
    <dbReference type="NCBI Taxonomy" id="1236770"/>
    <lineage>
        <taxon>Bacteria</taxon>
        <taxon>Pseudomonadati</taxon>
        <taxon>Bacteroidota</taxon>
        <taxon>Cytophagia</taxon>
        <taxon>Cytophagales</taxon>
        <taxon>Hymenobacteraceae</taxon>
        <taxon>Hymenobacter</taxon>
    </lineage>
</organism>
<sequence>MQRRVFLCGYHACIRRRKTGSFGSGSRYRLVFSGCRSKVYSIQLLVSRKVKEFFLFRGRLRRRAFWGRVSGIYAVAVGLYATLCYLVLQHAADPDLAELLSYLLVLLASVLVIVQTVKRLHDTGLSGWWWWLLIVPWVGNAFGIGIPLVDGTSGANRFGPDPKGRPGASLPGAVGVAMQDTET</sequence>
<feature type="transmembrane region" description="Helical" evidence="2">
    <location>
        <begin position="65"/>
        <end position="88"/>
    </location>
</feature>
<dbReference type="EMBL" id="RWIU01000001">
    <property type="protein sequence ID" value="RSK46361.1"/>
    <property type="molecule type" value="Genomic_DNA"/>
</dbReference>
<protein>
    <submittedName>
        <fullName evidence="3">DUF805 domain-containing protein</fullName>
    </submittedName>
</protein>
<dbReference type="PANTHER" id="PTHR34980">
    <property type="entry name" value="INNER MEMBRANE PROTEIN-RELATED-RELATED"/>
    <property type="match status" value="1"/>
</dbReference>
<dbReference type="PANTHER" id="PTHR34980:SF3">
    <property type="entry name" value="BLR8105 PROTEIN"/>
    <property type="match status" value="1"/>
</dbReference>
<dbReference type="Proteomes" id="UP000270291">
    <property type="component" value="Unassembled WGS sequence"/>
</dbReference>
<proteinExistence type="predicted"/>
<dbReference type="InterPro" id="IPR008523">
    <property type="entry name" value="DUF805"/>
</dbReference>
<accession>A0A3R9PUK5</accession>